<dbReference type="Pfam" id="PF00905">
    <property type="entry name" value="Transpeptidase"/>
    <property type="match status" value="1"/>
</dbReference>
<dbReference type="PANTHER" id="PTHR32282">
    <property type="entry name" value="BINDING PROTEIN TRANSPEPTIDASE, PUTATIVE-RELATED"/>
    <property type="match status" value="1"/>
</dbReference>
<evidence type="ECO:0000256" key="12">
    <source>
        <dbReference type="ARBA" id="ARBA00023316"/>
    </source>
</evidence>
<dbReference type="InterPro" id="IPR036950">
    <property type="entry name" value="PBP_transglycosylase"/>
</dbReference>
<sequence length="610" mass="67269">MNRNDTGLMLYDRHGELFFAFNRARPRIFVPITQIPLHTKQAIIAAEDKGFYSHIGFSIRGMARSLYLNLKNERITHGGSTITQQLVKNSLLTTRKSITRKYQEVIVAAKIERQFSKDEILEMYANSAYFGEGVFGIEAAAQTYFNKGANELTLGESAILTGLLPAPSAIPPLARQRLVLEQMELQKYITPAQLQEALAEQIIITKRQDGINETAPHFALMVKQELDRIYGEEVIIRRGFKVTTTLDLAWQKYAEAEVEKYVDSIRTKGAGNGAAVVLNPSTGEVLTLVGSVNWWQENYGKQNMAVSPRQTGSAFKPIVYAAGLEEKTITAATILHDTPTTFAGQYTPRDYDNKWRGPVLVRRALANSLNVPAVETIAKTGIPKIVSLAKRLGISTMRNDAQYNLATALGAEQISLQELTSAYGAFANQGTHSPPILIKEIQDKYGSPIPYTKPEAKKALNPQVAFIISSILADNKARAEIFGKLLTISRPAAVKTGTSQDYRDGWTVGYTPNLVTGVWIGNNDNTPMQKLPASIGAAPLWKNLMERYMTETPQEDFIVPDGLSMRYICRGGSLTSARSGATQEYFLPGTEPTRYCAPVASPSPEVLPRA</sequence>
<dbReference type="Proteomes" id="UP000177528">
    <property type="component" value="Unassembled WGS sequence"/>
</dbReference>
<dbReference type="Gene3D" id="3.40.710.10">
    <property type="entry name" value="DD-peptidase/beta-lactamase superfamily"/>
    <property type="match status" value="1"/>
</dbReference>
<keyword evidence="9" id="KW-0573">Peptidoglycan synthesis</keyword>
<dbReference type="InterPro" id="IPR001264">
    <property type="entry name" value="Glyco_trans_51"/>
</dbReference>
<dbReference type="Pfam" id="PF00912">
    <property type="entry name" value="Transgly"/>
    <property type="match status" value="1"/>
</dbReference>
<keyword evidence="5" id="KW-0328">Glycosyltransferase</keyword>
<dbReference type="GO" id="GO:0006508">
    <property type="term" value="P:proteolysis"/>
    <property type="evidence" value="ECO:0007669"/>
    <property type="project" value="UniProtKB-KW"/>
</dbReference>
<keyword evidence="10" id="KW-0472">Membrane</keyword>
<organism evidence="17 18">
    <name type="scientific">Candidatus Andersenbacteria bacterium RIFCSPHIGHO2_12_FULL_45_11</name>
    <dbReference type="NCBI Taxonomy" id="1797281"/>
    <lineage>
        <taxon>Bacteria</taxon>
        <taxon>Candidatus Anderseniibacteriota</taxon>
    </lineage>
</organism>
<dbReference type="GO" id="GO:0008658">
    <property type="term" value="F:penicillin binding"/>
    <property type="evidence" value="ECO:0007669"/>
    <property type="project" value="InterPro"/>
</dbReference>
<evidence type="ECO:0000256" key="6">
    <source>
        <dbReference type="ARBA" id="ARBA00022679"/>
    </source>
</evidence>
<dbReference type="GO" id="GO:0071555">
    <property type="term" value="P:cell wall organization"/>
    <property type="evidence" value="ECO:0007669"/>
    <property type="project" value="UniProtKB-KW"/>
</dbReference>
<gene>
    <name evidence="17" type="ORF">A3D99_04860</name>
</gene>
<keyword evidence="11" id="KW-0511">Multifunctional enzyme</keyword>
<evidence type="ECO:0000256" key="5">
    <source>
        <dbReference type="ARBA" id="ARBA00022676"/>
    </source>
</evidence>
<dbReference type="GO" id="GO:0030288">
    <property type="term" value="C:outer membrane-bounded periplasmic space"/>
    <property type="evidence" value="ECO:0007669"/>
    <property type="project" value="TreeGrafter"/>
</dbReference>
<evidence type="ECO:0000256" key="4">
    <source>
        <dbReference type="ARBA" id="ARBA00022670"/>
    </source>
</evidence>
<keyword evidence="7" id="KW-0378">Hydrolase</keyword>
<keyword evidence="2" id="KW-1003">Cell membrane</keyword>
<proteinExistence type="predicted"/>
<dbReference type="GO" id="GO:0004180">
    <property type="term" value="F:carboxypeptidase activity"/>
    <property type="evidence" value="ECO:0007669"/>
    <property type="project" value="UniProtKB-KW"/>
</dbReference>
<dbReference type="AlphaFoldDB" id="A0A1G1X0G0"/>
<keyword evidence="8" id="KW-0133">Cell shape</keyword>
<dbReference type="SUPFAM" id="SSF53955">
    <property type="entry name" value="Lysozyme-like"/>
    <property type="match status" value="1"/>
</dbReference>
<comment type="catalytic activity">
    <reaction evidence="14">
        <text>[GlcNAc-(1-&gt;4)-Mur2Ac(oyl-L-Ala-gamma-D-Glu-L-Lys-D-Ala-D-Ala)](n)-di-trans,octa-cis-undecaprenyl diphosphate + beta-D-GlcNAc-(1-&gt;4)-Mur2Ac(oyl-L-Ala-gamma-D-Glu-L-Lys-D-Ala-D-Ala)-di-trans,octa-cis-undecaprenyl diphosphate = [GlcNAc-(1-&gt;4)-Mur2Ac(oyl-L-Ala-gamma-D-Glu-L-Lys-D-Ala-D-Ala)](n+1)-di-trans,octa-cis-undecaprenyl diphosphate + di-trans,octa-cis-undecaprenyl diphosphate + H(+)</text>
        <dbReference type="Rhea" id="RHEA:23708"/>
        <dbReference type="Rhea" id="RHEA-COMP:9602"/>
        <dbReference type="Rhea" id="RHEA-COMP:9603"/>
        <dbReference type="ChEBI" id="CHEBI:15378"/>
        <dbReference type="ChEBI" id="CHEBI:58405"/>
        <dbReference type="ChEBI" id="CHEBI:60033"/>
        <dbReference type="ChEBI" id="CHEBI:78435"/>
        <dbReference type="EC" id="2.4.99.28"/>
    </reaction>
</comment>
<keyword evidence="12" id="KW-0961">Cell wall biogenesis/degradation</keyword>
<evidence type="ECO:0000256" key="11">
    <source>
        <dbReference type="ARBA" id="ARBA00023268"/>
    </source>
</evidence>
<evidence type="ECO:0000259" key="16">
    <source>
        <dbReference type="Pfam" id="PF00912"/>
    </source>
</evidence>
<evidence type="ECO:0000256" key="8">
    <source>
        <dbReference type="ARBA" id="ARBA00022960"/>
    </source>
</evidence>
<dbReference type="InterPro" id="IPR001460">
    <property type="entry name" value="PCN-bd_Tpept"/>
</dbReference>
<dbReference type="GO" id="GO:0008360">
    <property type="term" value="P:regulation of cell shape"/>
    <property type="evidence" value="ECO:0007669"/>
    <property type="project" value="UniProtKB-KW"/>
</dbReference>
<feature type="domain" description="Glycosyl transferase family 51" evidence="16">
    <location>
        <begin position="17"/>
        <end position="182"/>
    </location>
</feature>
<keyword evidence="3" id="KW-0121">Carboxypeptidase</keyword>
<dbReference type="InterPro" id="IPR050396">
    <property type="entry name" value="Glycosyltr_51/Transpeptidase"/>
</dbReference>
<dbReference type="PANTHER" id="PTHR32282:SF11">
    <property type="entry name" value="PENICILLIN-BINDING PROTEIN 1B"/>
    <property type="match status" value="1"/>
</dbReference>
<reference evidence="17 18" key="1">
    <citation type="journal article" date="2016" name="Nat. Commun.">
        <title>Thousands of microbial genomes shed light on interconnected biogeochemical processes in an aquifer system.</title>
        <authorList>
            <person name="Anantharaman K."/>
            <person name="Brown C.T."/>
            <person name="Hug L.A."/>
            <person name="Sharon I."/>
            <person name="Castelle C.J."/>
            <person name="Probst A.J."/>
            <person name="Thomas B.C."/>
            <person name="Singh A."/>
            <person name="Wilkins M.J."/>
            <person name="Karaoz U."/>
            <person name="Brodie E.L."/>
            <person name="Williams K.H."/>
            <person name="Hubbard S.S."/>
            <person name="Banfield J.F."/>
        </authorList>
    </citation>
    <scope>NUCLEOTIDE SEQUENCE [LARGE SCALE GENOMIC DNA]</scope>
</reference>
<dbReference type="GO" id="GO:0008955">
    <property type="term" value="F:peptidoglycan glycosyltransferase activity"/>
    <property type="evidence" value="ECO:0007669"/>
    <property type="project" value="UniProtKB-EC"/>
</dbReference>
<evidence type="ECO:0000256" key="14">
    <source>
        <dbReference type="ARBA" id="ARBA00049902"/>
    </source>
</evidence>
<comment type="caution">
    <text evidence="17">The sequence shown here is derived from an EMBL/GenBank/DDBJ whole genome shotgun (WGS) entry which is preliminary data.</text>
</comment>
<evidence type="ECO:0000256" key="13">
    <source>
        <dbReference type="ARBA" id="ARBA00044770"/>
    </source>
</evidence>
<evidence type="ECO:0000313" key="18">
    <source>
        <dbReference type="Proteomes" id="UP000177528"/>
    </source>
</evidence>
<dbReference type="EMBL" id="MHHR01000030">
    <property type="protein sequence ID" value="OGY33444.1"/>
    <property type="molecule type" value="Genomic_DNA"/>
</dbReference>
<evidence type="ECO:0000256" key="9">
    <source>
        <dbReference type="ARBA" id="ARBA00022984"/>
    </source>
</evidence>
<evidence type="ECO:0000256" key="7">
    <source>
        <dbReference type="ARBA" id="ARBA00022801"/>
    </source>
</evidence>
<accession>A0A1G1X0G0</accession>
<dbReference type="Gene3D" id="1.10.3810.10">
    <property type="entry name" value="Biosynthetic peptidoglycan transglycosylase-like"/>
    <property type="match status" value="1"/>
</dbReference>
<comment type="subcellular location">
    <subcellularLocation>
        <location evidence="1">Cell membrane</location>
    </subcellularLocation>
</comment>
<evidence type="ECO:0000256" key="3">
    <source>
        <dbReference type="ARBA" id="ARBA00022645"/>
    </source>
</evidence>
<feature type="domain" description="Penicillin-binding protein transpeptidase" evidence="15">
    <location>
        <begin position="273"/>
        <end position="517"/>
    </location>
</feature>
<dbReference type="GO" id="GO:0005886">
    <property type="term" value="C:plasma membrane"/>
    <property type="evidence" value="ECO:0007669"/>
    <property type="project" value="UniProtKB-SubCell"/>
</dbReference>
<evidence type="ECO:0000259" key="15">
    <source>
        <dbReference type="Pfam" id="PF00905"/>
    </source>
</evidence>
<evidence type="ECO:0000256" key="1">
    <source>
        <dbReference type="ARBA" id="ARBA00004236"/>
    </source>
</evidence>
<dbReference type="InterPro" id="IPR012338">
    <property type="entry name" value="Beta-lactam/transpept-like"/>
</dbReference>
<dbReference type="EC" id="2.4.99.28" evidence="13"/>
<evidence type="ECO:0000256" key="2">
    <source>
        <dbReference type="ARBA" id="ARBA00022475"/>
    </source>
</evidence>
<evidence type="ECO:0000313" key="17">
    <source>
        <dbReference type="EMBL" id="OGY33444.1"/>
    </source>
</evidence>
<dbReference type="GO" id="GO:0009252">
    <property type="term" value="P:peptidoglycan biosynthetic process"/>
    <property type="evidence" value="ECO:0007669"/>
    <property type="project" value="UniProtKB-KW"/>
</dbReference>
<protein>
    <recommendedName>
        <fullName evidence="13">peptidoglycan glycosyltransferase</fullName>
        <ecNumber evidence="13">2.4.99.28</ecNumber>
    </recommendedName>
</protein>
<evidence type="ECO:0000256" key="10">
    <source>
        <dbReference type="ARBA" id="ARBA00023136"/>
    </source>
</evidence>
<dbReference type="SUPFAM" id="SSF56601">
    <property type="entry name" value="beta-lactamase/transpeptidase-like"/>
    <property type="match status" value="1"/>
</dbReference>
<keyword evidence="6" id="KW-0808">Transferase</keyword>
<keyword evidence="4" id="KW-0645">Protease</keyword>
<dbReference type="InterPro" id="IPR023346">
    <property type="entry name" value="Lysozyme-like_dom_sf"/>
</dbReference>
<name>A0A1G1X0G0_9BACT</name>